<dbReference type="HOGENOM" id="CLU_2867579_0_0_1"/>
<dbReference type="AlphaFoldDB" id="G3JCF2"/>
<organism evidence="2 3">
    <name type="scientific">Cordyceps militaris (strain CM01)</name>
    <name type="common">Caterpillar fungus</name>
    <dbReference type="NCBI Taxonomy" id="983644"/>
    <lineage>
        <taxon>Eukaryota</taxon>
        <taxon>Fungi</taxon>
        <taxon>Dikarya</taxon>
        <taxon>Ascomycota</taxon>
        <taxon>Pezizomycotina</taxon>
        <taxon>Sordariomycetes</taxon>
        <taxon>Hypocreomycetidae</taxon>
        <taxon>Hypocreales</taxon>
        <taxon>Cordycipitaceae</taxon>
        <taxon>Cordyceps</taxon>
    </lineage>
</organism>
<keyword evidence="3" id="KW-1185">Reference proteome</keyword>
<feature type="compositionally biased region" description="Low complexity" evidence="1">
    <location>
        <begin position="29"/>
        <end position="41"/>
    </location>
</feature>
<evidence type="ECO:0000256" key="1">
    <source>
        <dbReference type="SAM" id="MobiDB-lite"/>
    </source>
</evidence>
<accession>G3JCF2</accession>
<reference evidence="2 3" key="1">
    <citation type="journal article" date="2011" name="Genome Biol.">
        <title>Genome sequence of the insect pathogenic fungus Cordyceps militaris, a valued traditional Chinese medicine.</title>
        <authorList>
            <person name="Zheng P."/>
            <person name="Xia Y."/>
            <person name="Xiao G."/>
            <person name="Xiong C."/>
            <person name="Hu X."/>
            <person name="Zhang S."/>
            <person name="Zheng H."/>
            <person name="Huang Y."/>
            <person name="Zhou Y."/>
            <person name="Wang S."/>
            <person name="Zhao G.P."/>
            <person name="Liu X."/>
            <person name="St Leger R.J."/>
            <person name="Wang C."/>
        </authorList>
    </citation>
    <scope>NUCLEOTIDE SEQUENCE [LARGE SCALE GENOMIC DNA]</scope>
    <source>
        <strain evidence="2 3">CM01</strain>
    </source>
</reference>
<sequence>MAGNFLVLAQDPMIAAPPSQQWRTEAAAPLSLSSPLSSPLPTQQLQGYSSADNPALGQLQPGIK</sequence>
<proteinExistence type="predicted"/>
<feature type="compositionally biased region" description="Polar residues" evidence="1">
    <location>
        <begin position="42"/>
        <end position="52"/>
    </location>
</feature>
<dbReference type="KEGG" id="cmt:CCM_02884"/>
<dbReference type="EMBL" id="JH126400">
    <property type="protein sequence ID" value="EGX94613.1"/>
    <property type="molecule type" value="Genomic_DNA"/>
</dbReference>
<evidence type="ECO:0000313" key="2">
    <source>
        <dbReference type="EMBL" id="EGX94613.1"/>
    </source>
</evidence>
<feature type="region of interest" description="Disordered" evidence="1">
    <location>
        <begin position="18"/>
        <end position="64"/>
    </location>
</feature>
<evidence type="ECO:0000313" key="3">
    <source>
        <dbReference type="Proteomes" id="UP000001610"/>
    </source>
</evidence>
<dbReference type="Proteomes" id="UP000001610">
    <property type="component" value="Unassembled WGS sequence"/>
</dbReference>
<dbReference type="GeneID" id="18164911"/>
<protein>
    <submittedName>
        <fullName evidence="2">Uncharacterized protein</fullName>
    </submittedName>
</protein>
<gene>
    <name evidence="2" type="ORF">CCM_02884</name>
</gene>
<dbReference type="RefSeq" id="XP_006668099.1">
    <property type="nucleotide sequence ID" value="XM_006668036.1"/>
</dbReference>
<dbReference type="VEuPathDB" id="FungiDB:CCM_02884"/>
<name>G3JCF2_CORMM</name>
<dbReference type="InParanoid" id="G3JCF2"/>